<dbReference type="Pfam" id="PF06985">
    <property type="entry name" value="HET"/>
    <property type="match status" value="1"/>
</dbReference>
<dbReference type="AlphaFoldDB" id="A0A6S6VG57"/>
<sequence>MAVARLHVVSLAQPALRHGVGGLRRVLEMQPANNEDGSPPTLKATISTPYGSEPRCAVDSVSLLQGPETPFHCPRRLTYTRPDATAVHRKRRDASMDKGHYTRVSYRKICFCAQQADRDGLSYFWVDTCCIDKANNTEPSEAINSMFHWYQNAKKCHVFLSDVENDTLEGDGEPAFKQSRWFNRGWTLQKLLAPRSVEFFSKKGARLNKDRAVAIILFGCETLLKLIRITDL</sequence>
<dbReference type="Proteomes" id="UP000472372">
    <property type="component" value="Chromosome 3"/>
</dbReference>
<name>A0A6S6VG57_9PLEO</name>
<evidence type="ECO:0000259" key="1">
    <source>
        <dbReference type="Pfam" id="PF06985"/>
    </source>
</evidence>
<reference evidence="2" key="1">
    <citation type="submission" date="2021-02" db="EMBL/GenBank/DDBJ databases">
        <authorList>
            <person name="Syme A R."/>
            <person name="Syme A R."/>
            <person name="Moolhuijzen P."/>
        </authorList>
    </citation>
    <scope>NUCLEOTIDE SEQUENCE</scope>
    <source>
        <strain evidence="2">W1-1</strain>
    </source>
</reference>
<dbReference type="EMBL" id="HG992979">
    <property type="protein sequence ID" value="CAE7020747.1"/>
    <property type="molecule type" value="Genomic_DNA"/>
</dbReference>
<gene>
    <name evidence="2" type="ORF">PTTW11_03130</name>
</gene>
<organism evidence="2 3">
    <name type="scientific">Pyrenophora teres f. teres</name>
    <dbReference type="NCBI Taxonomy" id="97479"/>
    <lineage>
        <taxon>Eukaryota</taxon>
        <taxon>Fungi</taxon>
        <taxon>Dikarya</taxon>
        <taxon>Ascomycota</taxon>
        <taxon>Pezizomycotina</taxon>
        <taxon>Dothideomycetes</taxon>
        <taxon>Pleosporomycetidae</taxon>
        <taxon>Pleosporales</taxon>
        <taxon>Pleosporineae</taxon>
        <taxon>Pleosporaceae</taxon>
        <taxon>Pyrenophora</taxon>
    </lineage>
</organism>
<accession>A0A6S6VG57</accession>
<dbReference type="InterPro" id="IPR010730">
    <property type="entry name" value="HET"/>
</dbReference>
<evidence type="ECO:0000313" key="3">
    <source>
        <dbReference type="Proteomes" id="UP000472372"/>
    </source>
</evidence>
<proteinExistence type="predicted"/>
<dbReference type="PANTHER" id="PTHR10622:SF13">
    <property type="entry name" value="NACHT DOMAIN-CONTAINING PROTEIN"/>
    <property type="match status" value="1"/>
</dbReference>
<feature type="domain" description="Heterokaryon incompatibility" evidence="1">
    <location>
        <begin position="114"/>
        <end position="167"/>
    </location>
</feature>
<dbReference type="PANTHER" id="PTHR10622">
    <property type="entry name" value="HET DOMAIN-CONTAINING PROTEIN"/>
    <property type="match status" value="1"/>
</dbReference>
<evidence type="ECO:0000313" key="2">
    <source>
        <dbReference type="EMBL" id="CAE7020747.1"/>
    </source>
</evidence>
<protein>
    <recommendedName>
        <fullName evidence="1">Heterokaryon incompatibility domain-containing protein</fullName>
    </recommendedName>
</protein>